<protein>
    <submittedName>
        <fullName evidence="3">Uncharacterized protein</fullName>
    </submittedName>
</protein>
<name>A0A9P3H3D7_9FUNG</name>
<keyword evidence="2" id="KW-1133">Transmembrane helix</keyword>
<evidence type="ECO:0000313" key="4">
    <source>
        <dbReference type="Proteomes" id="UP000827284"/>
    </source>
</evidence>
<feature type="transmembrane region" description="Helical" evidence="2">
    <location>
        <begin position="114"/>
        <end position="137"/>
    </location>
</feature>
<feature type="transmembrane region" description="Helical" evidence="2">
    <location>
        <begin position="12"/>
        <end position="33"/>
    </location>
</feature>
<evidence type="ECO:0000256" key="1">
    <source>
        <dbReference type="SAM" id="MobiDB-lite"/>
    </source>
</evidence>
<gene>
    <name evidence="3" type="ORF">EMPS_01727</name>
</gene>
<dbReference type="OrthoDB" id="2341684at2759"/>
<organism evidence="3 4">
    <name type="scientific">Entomortierella parvispora</name>
    <dbReference type="NCBI Taxonomy" id="205924"/>
    <lineage>
        <taxon>Eukaryota</taxon>
        <taxon>Fungi</taxon>
        <taxon>Fungi incertae sedis</taxon>
        <taxon>Mucoromycota</taxon>
        <taxon>Mortierellomycotina</taxon>
        <taxon>Mortierellomycetes</taxon>
        <taxon>Mortierellales</taxon>
        <taxon>Mortierellaceae</taxon>
        <taxon>Entomortierella</taxon>
    </lineage>
</organism>
<reference evidence="3" key="2">
    <citation type="journal article" date="2022" name="Microbiol. Resour. Announc.">
        <title>Whole-Genome Sequence of Entomortierella parvispora E1425, a Mucoromycotan Fungus Associated with Burkholderiaceae-Related Endosymbiotic Bacteria.</title>
        <authorList>
            <person name="Herlambang A."/>
            <person name="Guo Y."/>
            <person name="Takashima Y."/>
            <person name="Narisawa K."/>
            <person name="Ohta H."/>
            <person name="Nishizawa T."/>
        </authorList>
    </citation>
    <scope>NUCLEOTIDE SEQUENCE</scope>
    <source>
        <strain evidence="3">E1425</strain>
    </source>
</reference>
<proteinExistence type="predicted"/>
<keyword evidence="4" id="KW-1185">Reference proteome</keyword>
<keyword evidence="2" id="KW-0812">Transmembrane</keyword>
<reference evidence="3" key="1">
    <citation type="submission" date="2021-11" db="EMBL/GenBank/DDBJ databases">
        <authorList>
            <person name="Herlambang A."/>
            <person name="Guo Y."/>
            <person name="Takashima Y."/>
            <person name="Nishizawa T."/>
        </authorList>
    </citation>
    <scope>NUCLEOTIDE SEQUENCE</scope>
    <source>
        <strain evidence="3">E1425</strain>
    </source>
</reference>
<feature type="compositionally biased region" description="Low complexity" evidence="1">
    <location>
        <begin position="186"/>
        <end position="200"/>
    </location>
</feature>
<feature type="region of interest" description="Disordered" evidence="1">
    <location>
        <begin position="186"/>
        <end position="224"/>
    </location>
</feature>
<evidence type="ECO:0000256" key="2">
    <source>
        <dbReference type="SAM" id="Phobius"/>
    </source>
</evidence>
<keyword evidence="2" id="KW-0472">Membrane</keyword>
<dbReference type="EMBL" id="BQFW01000002">
    <property type="protein sequence ID" value="GJJ69381.1"/>
    <property type="molecule type" value="Genomic_DNA"/>
</dbReference>
<accession>A0A9P3H3D7</accession>
<evidence type="ECO:0000313" key="3">
    <source>
        <dbReference type="EMBL" id="GJJ69381.1"/>
    </source>
</evidence>
<feature type="transmembrane region" description="Helical" evidence="2">
    <location>
        <begin position="72"/>
        <end position="94"/>
    </location>
</feature>
<dbReference type="AlphaFoldDB" id="A0A9P3H3D7"/>
<sequence>MANSTLLGFRILLVILTTIVMACDLVLIIRYHVEFAEQYWSIWLALIISIVSNVAYSLSLRQRTFFDPRSRAIMMCILCAGWYVAPSYHIHVLLRYYGAADFFKGWACGLLQCTMWMIADICGLATGVFGFVEAYLAERHDRSHVQKPLAATTIFVSPTVQQNTQYIPLEQQHQHQPLLPQQQQQYQYPQHQPLQQQSPYQPQPYYPQMSGAGEAASYRPEGYY</sequence>
<comment type="caution">
    <text evidence="3">The sequence shown here is derived from an EMBL/GenBank/DDBJ whole genome shotgun (WGS) entry which is preliminary data.</text>
</comment>
<feature type="transmembrane region" description="Helical" evidence="2">
    <location>
        <begin position="39"/>
        <end position="60"/>
    </location>
</feature>
<dbReference type="Proteomes" id="UP000827284">
    <property type="component" value="Unassembled WGS sequence"/>
</dbReference>